<dbReference type="EMBL" id="KI630547">
    <property type="protein sequence ID" value="EYU37291.1"/>
    <property type="molecule type" value="Genomic_DNA"/>
</dbReference>
<dbReference type="GO" id="GO:0006508">
    <property type="term" value="P:proteolysis"/>
    <property type="evidence" value="ECO:0007669"/>
    <property type="project" value="UniProtKB-KW"/>
</dbReference>
<protein>
    <recommendedName>
        <fullName evidence="7">Peptidase A1 domain-containing protein</fullName>
    </recommendedName>
</protein>
<dbReference type="InterPro" id="IPR032861">
    <property type="entry name" value="TAXi_N"/>
</dbReference>
<dbReference type="Proteomes" id="UP000030748">
    <property type="component" value="Unassembled WGS sequence"/>
</dbReference>
<evidence type="ECO:0000259" key="7">
    <source>
        <dbReference type="PROSITE" id="PS51767"/>
    </source>
</evidence>
<evidence type="ECO:0000256" key="1">
    <source>
        <dbReference type="ARBA" id="ARBA00007447"/>
    </source>
</evidence>
<feature type="domain" description="Peptidase A1" evidence="7">
    <location>
        <begin position="87"/>
        <end position="430"/>
    </location>
</feature>
<feature type="chain" id="PRO_5001507527" description="Peptidase A1 domain-containing protein" evidence="6">
    <location>
        <begin position="21"/>
        <end position="438"/>
    </location>
</feature>
<keyword evidence="5" id="KW-0325">Glycoprotein</keyword>
<evidence type="ECO:0000256" key="5">
    <source>
        <dbReference type="ARBA" id="ARBA00023180"/>
    </source>
</evidence>
<keyword evidence="9" id="KW-1185">Reference proteome</keyword>
<evidence type="ECO:0000256" key="6">
    <source>
        <dbReference type="SAM" id="SignalP"/>
    </source>
</evidence>
<dbReference type="CDD" id="cd05476">
    <property type="entry name" value="pepsin_A_like_plant"/>
    <property type="match status" value="1"/>
</dbReference>
<feature type="signal peptide" evidence="6">
    <location>
        <begin position="1"/>
        <end position="20"/>
    </location>
</feature>
<dbReference type="PANTHER" id="PTHR47967">
    <property type="entry name" value="OS07G0603500 PROTEIN-RELATED"/>
    <property type="match status" value="1"/>
</dbReference>
<proteinExistence type="inferred from homology"/>
<dbReference type="InterPro" id="IPR033121">
    <property type="entry name" value="PEPTIDASE_A1"/>
</dbReference>
<dbReference type="Pfam" id="PF14543">
    <property type="entry name" value="TAXi_N"/>
    <property type="match status" value="1"/>
</dbReference>
<dbReference type="Pfam" id="PF14541">
    <property type="entry name" value="TAXi_C"/>
    <property type="match status" value="1"/>
</dbReference>
<dbReference type="STRING" id="4155.A0A022RAL0"/>
<evidence type="ECO:0000256" key="4">
    <source>
        <dbReference type="ARBA" id="ARBA00022801"/>
    </source>
</evidence>
<comment type="similarity">
    <text evidence="1">Belongs to the peptidase A1 family.</text>
</comment>
<dbReference type="PANTHER" id="PTHR47967:SF14">
    <property type="entry name" value="EUKARYOTIC ASPARTYL PROTEASE FAMILY PROTEIN"/>
    <property type="match status" value="1"/>
</dbReference>
<evidence type="ECO:0000313" key="9">
    <source>
        <dbReference type="Proteomes" id="UP000030748"/>
    </source>
</evidence>
<dbReference type="PROSITE" id="PS51767">
    <property type="entry name" value="PEPTIDASE_A1"/>
    <property type="match status" value="1"/>
</dbReference>
<gene>
    <name evidence="8" type="ORF">MIMGU_mgv1a023146mg</name>
</gene>
<evidence type="ECO:0000256" key="2">
    <source>
        <dbReference type="ARBA" id="ARBA00022670"/>
    </source>
</evidence>
<name>A0A022RAL0_ERYGU</name>
<evidence type="ECO:0000313" key="8">
    <source>
        <dbReference type="EMBL" id="EYU37291.1"/>
    </source>
</evidence>
<dbReference type="SUPFAM" id="SSF50630">
    <property type="entry name" value="Acid proteases"/>
    <property type="match status" value="1"/>
</dbReference>
<keyword evidence="3" id="KW-0064">Aspartyl protease</keyword>
<dbReference type="Gene3D" id="2.40.70.10">
    <property type="entry name" value="Acid Proteases"/>
    <property type="match status" value="2"/>
</dbReference>
<dbReference type="PhylomeDB" id="A0A022RAL0"/>
<dbReference type="AlphaFoldDB" id="A0A022RAL0"/>
<keyword evidence="4" id="KW-0378">Hydrolase</keyword>
<dbReference type="InterPro" id="IPR021109">
    <property type="entry name" value="Peptidase_aspartic_dom_sf"/>
</dbReference>
<keyword evidence="6" id="KW-0732">Signal</keyword>
<dbReference type="GO" id="GO:0004190">
    <property type="term" value="F:aspartic-type endopeptidase activity"/>
    <property type="evidence" value="ECO:0007669"/>
    <property type="project" value="UniProtKB-KW"/>
</dbReference>
<organism evidence="8 9">
    <name type="scientific">Erythranthe guttata</name>
    <name type="common">Yellow monkey flower</name>
    <name type="synonym">Mimulus guttatus</name>
    <dbReference type="NCBI Taxonomy" id="4155"/>
    <lineage>
        <taxon>Eukaryota</taxon>
        <taxon>Viridiplantae</taxon>
        <taxon>Streptophyta</taxon>
        <taxon>Embryophyta</taxon>
        <taxon>Tracheophyta</taxon>
        <taxon>Spermatophyta</taxon>
        <taxon>Magnoliopsida</taxon>
        <taxon>eudicotyledons</taxon>
        <taxon>Gunneridae</taxon>
        <taxon>Pentapetalae</taxon>
        <taxon>asterids</taxon>
        <taxon>lamiids</taxon>
        <taxon>Lamiales</taxon>
        <taxon>Phrymaceae</taxon>
        <taxon>Erythranthe</taxon>
    </lineage>
</organism>
<keyword evidence="2" id="KW-0645">Protease</keyword>
<evidence type="ECO:0000256" key="3">
    <source>
        <dbReference type="ARBA" id="ARBA00022750"/>
    </source>
</evidence>
<accession>A0A022RAL0</accession>
<dbReference type="InterPro" id="IPR051708">
    <property type="entry name" value="Plant_Aspart_Prot_A1"/>
</dbReference>
<reference evidence="8 9" key="1">
    <citation type="journal article" date="2013" name="Proc. Natl. Acad. Sci. U.S.A.">
        <title>Fine-scale variation in meiotic recombination in Mimulus inferred from population shotgun sequencing.</title>
        <authorList>
            <person name="Hellsten U."/>
            <person name="Wright K.M."/>
            <person name="Jenkins J."/>
            <person name="Shu S."/>
            <person name="Yuan Y."/>
            <person name="Wessler S.R."/>
            <person name="Schmutz J."/>
            <person name="Willis J.H."/>
            <person name="Rokhsar D.S."/>
        </authorList>
    </citation>
    <scope>NUCLEOTIDE SEQUENCE [LARGE SCALE GENOMIC DNA]</scope>
    <source>
        <strain evidence="9">cv. DUN x IM62</strain>
    </source>
</reference>
<dbReference type="InterPro" id="IPR034161">
    <property type="entry name" value="Pepsin-like_plant"/>
</dbReference>
<dbReference type="InterPro" id="IPR032799">
    <property type="entry name" value="TAXi_C"/>
</dbReference>
<dbReference type="eggNOG" id="KOG1339">
    <property type="taxonomic scope" value="Eukaryota"/>
</dbReference>
<sequence length="438" mass="49245">MSSLFLSLIFLSLSFLSCLSQHGPGIITTKLFHHHSIDSPYFRPNASKKDLADFDQESSIHRASLLVDNLQLTNVQFELTPTRRGGFYAKIGVGSKYVLQTVYVDTGSTLFWINCQPCAFSIYMPEPIFDPRTSSTFAFDDCDGNICKGTRAISCGYDQTYNFRCEFVIEYADGSSCSGRVAREQFAFGEEVLQGIFFGCSYKTKLVDTSGILGLAEHSSSLLTQLGYRRFGYCIGDVADMSYSYHKLFIGNSVTITGDKTSLIVDSKYYINVERIEVGGLLLDIDRDIFKKKDHTGGMVVDNGSPYTFMPLVAVKSFETALIKMFTKANFTINKLHSYRGYQKLCYDGDVKKDLDLQSFPPVKLTFEGGATMELIAENVFHQVSESSFCLGTLPIEVIHEDATISILGFHMQQQFYVSFDLDRKEFAFTRMDCETWS</sequence>